<dbReference type="SMART" id="SM00382">
    <property type="entry name" value="AAA"/>
    <property type="match status" value="1"/>
</dbReference>
<evidence type="ECO:0000256" key="3">
    <source>
        <dbReference type="ARBA" id="ARBA00022448"/>
    </source>
</evidence>
<name>A0A542ZBM9_9ACTN</name>
<keyword evidence="3" id="KW-0813">Transport</keyword>
<keyword evidence="4" id="KW-1003">Cell membrane</keyword>
<dbReference type="InterPro" id="IPR027417">
    <property type="entry name" value="P-loop_NTPase"/>
</dbReference>
<dbReference type="CDD" id="cd03257">
    <property type="entry name" value="ABC_NikE_OppD_transporters"/>
    <property type="match status" value="1"/>
</dbReference>
<dbReference type="Gene3D" id="3.40.50.300">
    <property type="entry name" value="P-loop containing nucleotide triphosphate hydrolases"/>
    <property type="match status" value="1"/>
</dbReference>
<sequence length="374" mass="40679">MTDTTDKTPDTGQKNIAVKDAGQKAVADPQPLLDVKNLSVTFSKRKGESFTAVDGVDFDVRPGEVVGIVGESGSGKSVTSMAVMGLLPRRGVTIEGEARFDGTDLLTMPKQELTRLRGGDLAMVFQDPMSSLNPVVTIGKQMTEVLHAHRTISAKDARDEAIDLLRRCGIPDPARRFGEYPHQLSGGMRQRALIAIALACQPRLLICDEPTTALDVTIQAQVLELLTELVRDMGTAMIMITHDLGVVAGLCDHVNVMYAGRIVEYAPREALFASPRHRYTHGLIDSIPRLDQRRDQRLTPIPGTPADTVPWSRACAFAPRCRHVTDACVTDAIPLEEVGFEHRARCVNPASDAENSTQTSQVMASGQMAQEESE</sequence>
<evidence type="ECO:0000256" key="1">
    <source>
        <dbReference type="ARBA" id="ARBA00004202"/>
    </source>
</evidence>
<dbReference type="PROSITE" id="PS50893">
    <property type="entry name" value="ABC_TRANSPORTER_2"/>
    <property type="match status" value="1"/>
</dbReference>
<keyword evidence="7" id="KW-0472">Membrane</keyword>
<evidence type="ECO:0000313" key="11">
    <source>
        <dbReference type="Proteomes" id="UP000316196"/>
    </source>
</evidence>
<keyword evidence="5" id="KW-0547">Nucleotide-binding</keyword>
<dbReference type="InterPro" id="IPR017871">
    <property type="entry name" value="ABC_transporter-like_CS"/>
</dbReference>
<dbReference type="InterPro" id="IPR003593">
    <property type="entry name" value="AAA+_ATPase"/>
</dbReference>
<dbReference type="PROSITE" id="PS00211">
    <property type="entry name" value="ABC_TRANSPORTER_1"/>
    <property type="match status" value="1"/>
</dbReference>
<dbReference type="PANTHER" id="PTHR43297:SF2">
    <property type="entry name" value="DIPEPTIDE TRANSPORT ATP-BINDING PROTEIN DPPD"/>
    <property type="match status" value="1"/>
</dbReference>
<dbReference type="PANTHER" id="PTHR43297">
    <property type="entry name" value="OLIGOPEPTIDE TRANSPORT ATP-BINDING PROTEIN APPD"/>
    <property type="match status" value="1"/>
</dbReference>
<comment type="subcellular location">
    <subcellularLocation>
        <location evidence="1">Cell membrane</location>
        <topology evidence="1">Peripheral membrane protein</topology>
    </subcellularLocation>
</comment>
<dbReference type="NCBIfam" id="TIGR01727">
    <property type="entry name" value="oligo_HPY"/>
    <property type="match status" value="1"/>
</dbReference>
<dbReference type="Pfam" id="PF08352">
    <property type="entry name" value="oligo_HPY"/>
    <property type="match status" value="1"/>
</dbReference>
<keyword evidence="11" id="KW-1185">Reference proteome</keyword>
<feature type="compositionally biased region" description="Polar residues" evidence="8">
    <location>
        <begin position="353"/>
        <end position="374"/>
    </location>
</feature>
<dbReference type="EMBL" id="VFOR01000002">
    <property type="protein sequence ID" value="TQL57745.1"/>
    <property type="molecule type" value="Genomic_DNA"/>
</dbReference>
<dbReference type="SUPFAM" id="SSF52540">
    <property type="entry name" value="P-loop containing nucleoside triphosphate hydrolases"/>
    <property type="match status" value="1"/>
</dbReference>
<proteinExistence type="inferred from homology"/>
<feature type="domain" description="ABC transporter" evidence="9">
    <location>
        <begin position="35"/>
        <end position="284"/>
    </location>
</feature>
<dbReference type="InterPro" id="IPR013563">
    <property type="entry name" value="Oligopep_ABC_C"/>
</dbReference>
<evidence type="ECO:0000256" key="8">
    <source>
        <dbReference type="SAM" id="MobiDB-lite"/>
    </source>
</evidence>
<accession>A0A542ZBM9</accession>
<feature type="region of interest" description="Disordered" evidence="8">
    <location>
        <begin position="349"/>
        <end position="374"/>
    </location>
</feature>
<comment type="caution">
    <text evidence="10">The sequence shown here is derived from an EMBL/GenBank/DDBJ whole genome shotgun (WGS) entry which is preliminary data.</text>
</comment>
<protein>
    <submittedName>
        <fullName evidence="10">Peptide/nickel transport system ATP-binding protein</fullName>
    </submittedName>
</protein>
<comment type="similarity">
    <text evidence="2">Belongs to the ABC transporter superfamily.</text>
</comment>
<dbReference type="InterPro" id="IPR050388">
    <property type="entry name" value="ABC_Ni/Peptide_Import"/>
</dbReference>
<evidence type="ECO:0000256" key="7">
    <source>
        <dbReference type="ARBA" id="ARBA00023136"/>
    </source>
</evidence>
<dbReference type="OrthoDB" id="5357528at2"/>
<evidence type="ECO:0000313" key="10">
    <source>
        <dbReference type="EMBL" id="TQL57745.1"/>
    </source>
</evidence>
<evidence type="ECO:0000256" key="5">
    <source>
        <dbReference type="ARBA" id="ARBA00022741"/>
    </source>
</evidence>
<gene>
    <name evidence="10" type="ORF">FB460_1587</name>
</gene>
<dbReference type="FunFam" id="3.40.50.300:FF:000016">
    <property type="entry name" value="Oligopeptide ABC transporter ATP-binding component"/>
    <property type="match status" value="1"/>
</dbReference>
<dbReference type="GO" id="GO:0016887">
    <property type="term" value="F:ATP hydrolysis activity"/>
    <property type="evidence" value="ECO:0007669"/>
    <property type="project" value="InterPro"/>
</dbReference>
<dbReference type="InterPro" id="IPR003439">
    <property type="entry name" value="ABC_transporter-like_ATP-bd"/>
</dbReference>
<dbReference type="GO" id="GO:0005524">
    <property type="term" value="F:ATP binding"/>
    <property type="evidence" value="ECO:0007669"/>
    <property type="project" value="UniProtKB-KW"/>
</dbReference>
<dbReference type="GO" id="GO:0015833">
    <property type="term" value="P:peptide transport"/>
    <property type="evidence" value="ECO:0007669"/>
    <property type="project" value="InterPro"/>
</dbReference>
<evidence type="ECO:0000256" key="4">
    <source>
        <dbReference type="ARBA" id="ARBA00022475"/>
    </source>
</evidence>
<evidence type="ECO:0000256" key="6">
    <source>
        <dbReference type="ARBA" id="ARBA00022840"/>
    </source>
</evidence>
<reference evidence="10 11" key="1">
    <citation type="submission" date="2019-06" db="EMBL/GenBank/DDBJ databases">
        <title>Sequencing the genomes of 1000 actinobacteria strains.</title>
        <authorList>
            <person name="Klenk H.-P."/>
        </authorList>
    </citation>
    <scope>NUCLEOTIDE SEQUENCE [LARGE SCALE GENOMIC DNA]</scope>
    <source>
        <strain evidence="10 11">DSM 8251</strain>
    </source>
</reference>
<evidence type="ECO:0000256" key="2">
    <source>
        <dbReference type="ARBA" id="ARBA00005417"/>
    </source>
</evidence>
<dbReference type="RefSeq" id="WP_142093586.1">
    <property type="nucleotide sequence ID" value="NZ_BAAAMD010000003.1"/>
</dbReference>
<keyword evidence="6 10" id="KW-0067">ATP-binding</keyword>
<evidence type="ECO:0000259" key="9">
    <source>
        <dbReference type="PROSITE" id="PS50893"/>
    </source>
</evidence>
<organism evidence="10 11">
    <name type="scientific">Propioniferax innocua</name>
    <dbReference type="NCBI Taxonomy" id="1753"/>
    <lineage>
        <taxon>Bacteria</taxon>
        <taxon>Bacillati</taxon>
        <taxon>Actinomycetota</taxon>
        <taxon>Actinomycetes</taxon>
        <taxon>Propionibacteriales</taxon>
        <taxon>Propionibacteriaceae</taxon>
        <taxon>Propioniferax</taxon>
    </lineage>
</organism>
<dbReference type="GO" id="GO:0005886">
    <property type="term" value="C:plasma membrane"/>
    <property type="evidence" value="ECO:0007669"/>
    <property type="project" value="UniProtKB-SubCell"/>
</dbReference>
<dbReference type="Proteomes" id="UP000316196">
    <property type="component" value="Unassembled WGS sequence"/>
</dbReference>
<dbReference type="Pfam" id="PF00005">
    <property type="entry name" value="ABC_tran"/>
    <property type="match status" value="1"/>
</dbReference>
<dbReference type="AlphaFoldDB" id="A0A542ZBM9"/>